<dbReference type="EMBL" id="HBIQ01061870">
    <property type="protein sequence ID" value="CAE0568172.1"/>
    <property type="molecule type" value="Transcribed_RNA"/>
</dbReference>
<dbReference type="AlphaFoldDB" id="A0A7S3SZF4"/>
<organism evidence="2">
    <name type="scientific">Strombidinopsis acuminata</name>
    <dbReference type="NCBI Taxonomy" id="141414"/>
    <lineage>
        <taxon>Eukaryota</taxon>
        <taxon>Sar</taxon>
        <taxon>Alveolata</taxon>
        <taxon>Ciliophora</taxon>
        <taxon>Intramacronucleata</taxon>
        <taxon>Spirotrichea</taxon>
        <taxon>Choreotrichia</taxon>
        <taxon>Choreotrichida</taxon>
        <taxon>Strombidinopsidae</taxon>
        <taxon>Strombidinopsis</taxon>
    </lineage>
</organism>
<gene>
    <name evidence="2" type="ORF">SACU0126_LOCUS19638</name>
</gene>
<protein>
    <submittedName>
        <fullName evidence="2">Uncharacterized protein</fullName>
    </submittedName>
</protein>
<keyword evidence="1" id="KW-1133">Transmembrane helix</keyword>
<keyword evidence="1" id="KW-0472">Membrane</keyword>
<sequence length="124" mass="14591">MRTNALSSLGRMGYGVHLAFYPGAFFLAYFVAMPWYNASNEQAKKDEYDAMVKANAVDPDLFNPFTPVPYHNNPSLKYVYSHINMRNYVNENHINVQDYIWKNYHNSFDHNNQKTYLFNVNLNH</sequence>
<feature type="transmembrane region" description="Helical" evidence="1">
    <location>
        <begin position="12"/>
        <end position="36"/>
    </location>
</feature>
<evidence type="ECO:0000313" key="2">
    <source>
        <dbReference type="EMBL" id="CAE0568172.1"/>
    </source>
</evidence>
<accession>A0A7S3SZF4</accession>
<reference evidence="2" key="1">
    <citation type="submission" date="2021-01" db="EMBL/GenBank/DDBJ databases">
        <authorList>
            <person name="Corre E."/>
            <person name="Pelletier E."/>
            <person name="Niang G."/>
            <person name="Scheremetjew M."/>
            <person name="Finn R."/>
            <person name="Kale V."/>
            <person name="Holt S."/>
            <person name="Cochrane G."/>
            <person name="Meng A."/>
            <person name="Brown T."/>
            <person name="Cohen L."/>
        </authorList>
    </citation>
    <scope>NUCLEOTIDE SEQUENCE</scope>
    <source>
        <strain evidence="2">SPMC142</strain>
    </source>
</reference>
<keyword evidence="1" id="KW-0812">Transmembrane</keyword>
<name>A0A7S3SZF4_9SPIT</name>
<proteinExistence type="predicted"/>
<evidence type="ECO:0000256" key="1">
    <source>
        <dbReference type="SAM" id="Phobius"/>
    </source>
</evidence>